<feature type="region of interest" description="Disordered" evidence="1">
    <location>
        <begin position="20"/>
        <end position="40"/>
    </location>
</feature>
<reference evidence="2" key="1">
    <citation type="submission" date="2021-11" db="EMBL/GenBank/DDBJ databases">
        <authorList>
            <consortium name="Genoscope - CEA"/>
            <person name="William W."/>
        </authorList>
    </citation>
    <scope>NUCLEOTIDE SEQUENCE</scope>
</reference>
<feature type="compositionally biased region" description="Basic and acidic residues" evidence="1">
    <location>
        <begin position="21"/>
        <end position="34"/>
    </location>
</feature>
<proteinExistence type="predicted"/>
<keyword evidence="3" id="KW-1185">Reference proteome</keyword>
<organism evidence="2 3">
    <name type="scientific">Pelagomonas calceolata</name>
    <dbReference type="NCBI Taxonomy" id="35677"/>
    <lineage>
        <taxon>Eukaryota</taxon>
        <taxon>Sar</taxon>
        <taxon>Stramenopiles</taxon>
        <taxon>Ochrophyta</taxon>
        <taxon>Pelagophyceae</taxon>
        <taxon>Pelagomonadales</taxon>
        <taxon>Pelagomonadaceae</taxon>
        <taxon>Pelagomonas</taxon>
    </lineage>
</organism>
<comment type="caution">
    <text evidence="2">The sequence shown here is derived from an EMBL/GenBank/DDBJ whole genome shotgun (WGS) entry which is preliminary data.</text>
</comment>
<evidence type="ECO:0000313" key="3">
    <source>
        <dbReference type="Proteomes" id="UP000789595"/>
    </source>
</evidence>
<dbReference type="OrthoDB" id="10447514at2759"/>
<dbReference type="AlphaFoldDB" id="A0A8J2WVH8"/>
<dbReference type="EMBL" id="CAKKNE010000002">
    <property type="protein sequence ID" value="CAH0370027.1"/>
    <property type="molecule type" value="Genomic_DNA"/>
</dbReference>
<gene>
    <name evidence="2" type="ORF">PECAL_2P31750</name>
</gene>
<sequence>MMDDYLFDGLGPSPEALQAWDESRAAREAAEQERAPPTIEEQLEHEKARAAALEDELKAARGETEAWVRATAALANALLLNPGQNAGYAATAKSVLRSALSSIGFVTGLRYCDCSFPASDASKPEIVLRRWSSLDDSEWDVSWTPIWTAEACVDGSRGISFTTLLKVTNIALRGRIRLTFAADGSQLKVSFLETPAFRCDVACHVTLGQVPLPIQAELGRVVRDEATRWLDRTMVAPNAYRIVLSKRKPLSDDDLARAMEAAKIGAERAVLGSRFPSSPLPDKRGPGKL</sequence>
<evidence type="ECO:0000256" key="1">
    <source>
        <dbReference type="SAM" id="MobiDB-lite"/>
    </source>
</evidence>
<protein>
    <submittedName>
        <fullName evidence="2">Uncharacterized protein</fullName>
    </submittedName>
</protein>
<dbReference type="Proteomes" id="UP000789595">
    <property type="component" value="Unassembled WGS sequence"/>
</dbReference>
<accession>A0A8J2WVH8</accession>
<name>A0A8J2WVH8_9STRA</name>
<evidence type="ECO:0000313" key="2">
    <source>
        <dbReference type="EMBL" id="CAH0370027.1"/>
    </source>
</evidence>